<proteinExistence type="predicted"/>
<feature type="compositionally biased region" description="Acidic residues" evidence="1">
    <location>
        <begin position="664"/>
        <end position="673"/>
    </location>
</feature>
<evidence type="ECO:0000313" key="3">
    <source>
        <dbReference type="Ensembl" id="ENSHBUP00000018139.1"/>
    </source>
</evidence>
<reference evidence="3" key="2">
    <citation type="submission" date="2025-09" db="UniProtKB">
        <authorList>
            <consortium name="Ensembl"/>
        </authorList>
    </citation>
    <scope>IDENTIFICATION</scope>
</reference>
<dbReference type="PROSITE" id="PS50800">
    <property type="entry name" value="SAP"/>
    <property type="match status" value="1"/>
</dbReference>
<name>A0A3Q2W9N5_HAPBU</name>
<feature type="compositionally biased region" description="Acidic residues" evidence="1">
    <location>
        <begin position="97"/>
        <end position="116"/>
    </location>
</feature>
<accession>A0A3Q2W9N5</accession>
<dbReference type="InterPro" id="IPR035979">
    <property type="entry name" value="RBD_domain_sf"/>
</dbReference>
<dbReference type="SUPFAM" id="SSF54928">
    <property type="entry name" value="RNA-binding domain, RBD"/>
    <property type="match status" value="1"/>
</dbReference>
<sequence>MADEDITLDGKPLQSLRVADLKAALEQRNLPKSGQKNTLIKRLKGVSFLSRYGRLCRVWPSSIGEEMCQNSFIKQYLAKQQELLCQRLEREAQQGQDADESPAVPEEDEEHSEDNDSSSYASDKVSTLEENKGFILPEERGAGDSVTGHGTTLHHQEAHDAPGARMQRATFHQGHKEPPAPSPPRAVASLSVRVLGQPDCPPAVPPAQEKEGTAPSEPGSARSVLHLSRSAGGSASSHVHEDSDEGDDGDDESDDDEDWGPGPGGVRKGSRGPAPSQQMPPSVPSSAGRSKRKLQPPQHIPPPQVHHTPMQLRHPTPPPSPPPNLFPLPDTPKQSPPDPDDREEAGRSQRVVSFPPSKVQRQDSDSSSRSSSPEPRVKRGTGPLSLLVHKMESEGAGVSGETAHSTAESSSESPQPGRETKMQQEDRKMEEERQLKEREDKERQQEQKRERRKEEEQEREKKRLEEEKEQERKRMEEGRKQREKEREKEKKQQQEEEKRREEKRLKEEQEKKQKTADEDKKLVTEVQDSGSSSDSDSKSDSSSRSSQSSSSQDKTPPARKLKVRAGETETGTAAGRKRRWGSSTAVTAKKPSISITTDSLKSLIPDIKVNQEAVVDLHPEELQLSGDEENPDASRSDPDKGLKIRRTVTQVVPGSSQENGQTKEEEEEEEEVEKMETEKPRRTSRDNRKSSLSEDAPETQTSVITPSDSLVRRSISQQKSGVSVTIDDPVRTTRQPSPPRGKVSNIIHVTNLVRPFTLGQLKELLNRTGSVVEEGFWIDKIKSHCYVTYATTDEAVATRAALHRVKWPTSNPKVLNVDFCEQAELDFHKGVLKPDKEEEPVPPPAAPPIRLPPLMPERDRERDRDRDREHERERERDRGVRDLWAEREREMQRRERARGEREWDRDKVREFARPGEDGRRSRSRDRDRKRRERAKSKERKTDKKEKADEPPAKLLDDLFLKTKTAPCIYWLPLTEEQVAQRLLDRTERQKERERRHKELQEEEKKREEEKERLKGREKDGSVATSGGAAGRGADGDRERGRDRDRDREGDKKRDGSHRPRRPSPGAASGRRSRSRSNPRDRRR</sequence>
<dbReference type="SMART" id="SM00513">
    <property type="entry name" value="SAP"/>
    <property type="match status" value="1"/>
</dbReference>
<feature type="region of interest" description="Disordered" evidence="1">
    <location>
        <begin position="986"/>
        <end position="1083"/>
    </location>
</feature>
<dbReference type="InterPro" id="IPR003034">
    <property type="entry name" value="SAP_dom"/>
</dbReference>
<dbReference type="Pfam" id="PF16294">
    <property type="entry name" value="RSB_motif"/>
    <property type="match status" value="1"/>
</dbReference>
<evidence type="ECO:0000259" key="2">
    <source>
        <dbReference type="PROSITE" id="PS50800"/>
    </source>
</evidence>
<feature type="region of interest" description="Disordered" evidence="1">
    <location>
        <begin position="831"/>
        <end position="961"/>
    </location>
</feature>
<feature type="compositionally biased region" description="Basic and acidic residues" evidence="1">
    <location>
        <begin position="856"/>
        <end position="926"/>
    </location>
</feature>
<dbReference type="GO" id="GO:0008380">
    <property type="term" value="P:RNA splicing"/>
    <property type="evidence" value="ECO:0007669"/>
    <property type="project" value="TreeGrafter"/>
</dbReference>
<feature type="compositionally biased region" description="Basic and acidic residues" evidence="1">
    <location>
        <begin position="418"/>
        <end position="523"/>
    </location>
</feature>
<evidence type="ECO:0000256" key="1">
    <source>
        <dbReference type="SAM" id="MobiDB-lite"/>
    </source>
</evidence>
<feature type="compositionally biased region" description="Acidic residues" evidence="1">
    <location>
        <begin position="242"/>
        <end position="259"/>
    </location>
</feature>
<dbReference type="CDD" id="cd12432">
    <property type="entry name" value="RRM_ACINU"/>
    <property type="match status" value="1"/>
</dbReference>
<evidence type="ECO:0000313" key="4">
    <source>
        <dbReference type="Proteomes" id="UP000264840"/>
    </source>
</evidence>
<feature type="compositionally biased region" description="Low complexity" evidence="1">
    <location>
        <begin position="542"/>
        <end position="553"/>
    </location>
</feature>
<dbReference type="PANTHER" id="PTHR46589">
    <property type="entry name" value="APOPTOTIC CHROMATIN CONDENSATION INDUCER IN THE NUCLEUS"/>
    <property type="match status" value="1"/>
</dbReference>
<dbReference type="GO" id="GO:0071011">
    <property type="term" value="C:precatalytic spliceosome"/>
    <property type="evidence" value="ECO:0007669"/>
    <property type="project" value="TreeGrafter"/>
</dbReference>
<dbReference type="GO" id="GO:0003723">
    <property type="term" value="F:RNA binding"/>
    <property type="evidence" value="ECO:0007669"/>
    <property type="project" value="TreeGrafter"/>
</dbReference>
<feature type="compositionally biased region" description="Pro residues" evidence="1">
    <location>
        <begin position="841"/>
        <end position="855"/>
    </location>
</feature>
<feature type="domain" description="SAP" evidence="2">
    <location>
        <begin position="13"/>
        <end position="47"/>
    </location>
</feature>
<dbReference type="Gene3D" id="3.30.70.330">
    <property type="match status" value="1"/>
</dbReference>
<feature type="compositionally biased region" description="Basic and acidic residues" evidence="1">
    <location>
        <begin position="126"/>
        <end position="142"/>
    </location>
</feature>
<dbReference type="InterPro" id="IPR012677">
    <property type="entry name" value="Nucleotide-bd_a/b_plait_sf"/>
</dbReference>
<feature type="compositionally biased region" description="Basic and acidic residues" evidence="1">
    <location>
        <begin position="986"/>
        <end position="1020"/>
    </location>
</feature>
<feature type="compositionally biased region" description="Polar residues" evidence="1">
    <location>
        <begin position="698"/>
        <end position="723"/>
    </location>
</feature>
<feature type="compositionally biased region" description="Low complexity" evidence="1">
    <location>
        <begin position="273"/>
        <end position="287"/>
    </location>
</feature>
<feature type="region of interest" description="Disordered" evidence="1">
    <location>
        <begin position="91"/>
        <end position="600"/>
    </location>
</feature>
<feature type="compositionally biased region" description="Basic and acidic residues" evidence="1">
    <location>
        <begin position="939"/>
        <end position="960"/>
    </location>
</feature>
<dbReference type="InterPro" id="IPR052793">
    <property type="entry name" value="EJC-associated_protein"/>
</dbReference>
<feature type="compositionally biased region" description="Pro residues" evidence="1">
    <location>
        <begin position="315"/>
        <end position="337"/>
    </location>
</feature>
<feature type="compositionally biased region" description="Basic and acidic residues" evidence="1">
    <location>
        <begin position="632"/>
        <end position="642"/>
    </location>
</feature>
<feature type="compositionally biased region" description="Basic and acidic residues" evidence="1">
    <location>
        <begin position="1033"/>
        <end position="1057"/>
    </location>
</feature>
<feature type="compositionally biased region" description="Low complexity" evidence="1">
    <location>
        <begin position="399"/>
        <end position="413"/>
    </location>
</feature>
<dbReference type="GeneTree" id="ENSGT00710000106790"/>
<feature type="compositionally biased region" description="Polar residues" evidence="1">
    <location>
        <begin position="647"/>
        <end position="660"/>
    </location>
</feature>
<dbReference type="PANTHER" id="PTHR46589:SF1">
    <property type="entry name" value="APOPTOTIC CHROMATIN CONDENSATION INDUCER IN THE NUCLEUS"/>
    <property type="match status" value="1"/>
</dbReference>
<dbReference type="AlphaFoldDB" id="A0A3Q2W9N5"/>
<feature type="compositionally biased region" description="Basic residues" evidence="1">
    <location>
        <begin position="1070"/>
        <end position="1083"/>
    </location>
</feature>
<dbReference type="SUPFAM" id="SSF68906">
    <property type="entry name" value="SAP domain"/>
    <property type="match status" value="1"/>
</dbReference>
<protein>
    <submittedName>
        <fullName evidence="3">Apoptotic chromatin condensation inducer 1b</fullName>
    </submittedName>
</protein>
<feature type="region of interest" description="Disordered" evidence="1">
    <location>
        <begin position="618"/>
        <end position="743"/>
    </location>
</feature>
<reference evidence="3" key="1">
    <citation type="submission" date="2025-08" db="UniProtKB">
        <authorList>
            <consortium name="Ensembl"/>
        </authorList>
    </citation>
    <scope>IDENTIFICATION</scope>
</reference>
<dbReference type="Proteomes" id="UP000264840">
    <property type="component" value="Unplaced"/>
</dbReference>
<feature type="compositionally biased region" description="Basic and acidic residues" evidence="1">
    <location>
        <begin position="674"/>
        <end position="692"/>
    </location>
</feature>
<feature type="compositionally biased region" description="Basic residues" evidence="1">
    <location>
        <begin position="927"/>
        <end position="938"/>
    </location>
</feature>
<dbReference type="Pfam" id="PF02037">
    <property type="entry name" value="SAP"/>
    <property type="match status" value="1"/>
</dbReference>
<dbReference type="InterPro" id="IPR032552">
    <property type="entry name" value="RSB_motif"/>
</dbReference>
<dbReference type="Ensembl" id="ENSHBUT00000027104.1">
    <property type="protein sequence ID" value="ENSHBUP00000018139.1"/>
    <property type="gene ID" value="ENSHBUG00000020274.1"/>
</dbReference>
<dbReference type="InterPro" id="IPR036361">
    <property type="entry name" value="SAP_dom_sf"/>
</dbReference>
<dbReference type="GO" id="GO:0061574">
    <property type="term" value="C:ASAP complex"/>
    <property type="evidence" value="ECO:0007669"/>
    <property type="project" value="TreeGrafter"/>
</dbReference>
<dbReference type="STRING" id="8153.ENSHBUP00000018139"/>
<dbReference type="InterPro" id="IPR034257">
    <property type="entry name" value="Acinus_RRM"/>
</dbReference>
<keyword evidence="4" id="KW-1185">Reference proteome</keyword>
<organism evidence="3 4">
    <name type="scientific">Haplochromis burtoni</name>
    <name type="common">Burton's mouthbrooder</name>
    <name type="synonym">Chromis burtoni</name>
    <dbReference type="NCBI Taxonomy" id="8153"/>
    <lineage>
        <taxon>Eukaryota</taxon>
        <taxon>Metazoa</taxon>
        <taxon>Chordata</taxon>
        <taxon>Craniata</taxon>
        <taxon>Vertebrata</taxon>
        <taxon>Euteleostomi</taxon>
        <taxon>Actinopterygii</taxon>
        <taxon>Neopterygii</taxon>
        <taxon>Teleostei</taxon>
        <taxon>Neoteleostei</taxon>
        <taxon>Acanthomorphata</taxon>
        <taxon>Ovalentaria</taxon>
        <taxon>Cichlomorphae</taxon>
        <taxon>Cichliformes</taxon>
        <taxon>Cichlidae</taxon>
        <taxon>African cichlids</taxon>
        <taxon>Pseudocrenilabrinae</taxon>
        <taxon>Haplochromini</taxon>
        <taxon>Haplochromis</taxon>
    </lineage>
</organism>